<name>A0A7J5BPY5_9MICO</name>
<organism evidence="2 3">
    <name type="scientific">Pseudoclavibacter chungangensis</name>
    <dbReference type="NCBI Taxonomy" id="587635"/>
    <lineage>
        <taxon>Bacteria</taxon>
        <taxon>Bacillati</taxon>
        <taxon>Actinomycetota</taxon>
        <taxon>Actinomycetes</taxon>
        <taxon>Micrococcales</taxon>
        <taxon>Microbacteriaceae</taxon>
        <taxon>Pseudoclavibacter</taxon>
    </lineage>
</organism>
<proteinExistence type="predicted"/>
<accession>A0A7J5BPY5</accession>
<dbReference type="InterPro" id="IPR007922">
    <property type="entry name" value="DciA-like"/>
</dbReference>
<dbReference type="PANTHER" id="PTHR36456:SF1">
    <property type="entry name" value="UPF0232 PROTEIN SCO3875"/>
    <property type="match status" value="1"/>
</dbReference>
<evidence type="ECO:0000256" key="1">
    <source>
        <dbReference type="SAM" id="MobiDB-lite"/>
    </source>
</evidence>
<gene>
    <name evidence="2" type="ORF">F8O01_12215</name>
</gene>
<feature type="region of interest" description="Disordered" evidence="1">
    <location>
        <begin position="27"/>
        <end position="49"/>
    </location>
</feature>
<dbReference type="AlphaFoldDB" id="A0A7J5BPY5"/>
<sequence>MSEASDVYERFKAVFGGRTSSFLRRVKAAEAKQRPEDTDESAQPFGSHRDPVSLGSAFVVVSRRLGWETPIAQAELIAAWERIAGRDTAAHSTPMHIDDGTLVVQCDSTAWATQLRGMRSHILRAIAEQFADARVVDIRFLNPGAPSWKRGLRSVPGRGPRDTYG</sequence>
<dbReference type="PANTHER" id="PTHR36456">
    <property type="entry name" value="UPF0232 PROTEIN SCO3875"/>
    <property type="match status" value="1"/>
</dbReference>
<dbReference type="Pfam" id="PF05258">
    <property type="entry name" value="DciA"/>
    <property type="match status" value="1"/>
</dbReference>
<protein>
    <submittedName>
        <fullName evidence="2">DUF721 domain-containing protein</fullName>
    </submittedName>
</protein>
<evidence type="ECO:0000313" key="3">
    <source>
        <dbReference type="Proteomes" id="UP000467240"/>
    </source>
</evidence>
<dbReference type="RefSeq" id="WP_158041169.1">
    <property type="nucleotide sequence ID" value="NZ_JACCFV010000001.1"/>
</dbReference>
<dbReference type="OrthoDB" id="5516926at2"/>
<reference evidence="2 3" key="1">
    <citation type="submission" date="2019-09" db="EMBL/GenBank/DDBJ databases">
        <title>Phylogeny of genus Pseudoclavibacter and closely related genus.</title>
        <authorList>
            <person name="Li Y."/>
        </authorList>
    </citation>
    <scope>NUCLEOTIDE SEQUENCE [LARGE SCALE GENOMIC DNA]</scope>
    <source>
        <strain evidence="2 3">DSM 23821</strain>
    </source>
</reference>
<comment type="caution">
    <text evidence="2">The sequence shown here is derived from an EMBL/GenBank/DDBJ whole genome shotgun (WGS) entry which is preliminary data.</text>
</comment>
<keyword evidence="3" id="KW-1185">Reference proteome</keyword>
<feature type="compositionally biased region" description="Basic and acidic residues" evidence="1">
    <location>
        <begin position="27"/>
        <end position="36"/>
    </location>
</feature>
<evidence type="ECO:0000313" key="2">
    <source>
        <dbReference type="EMBL" id="KAB1655380.1"/>
    </source>
</evidence>
<dbReference type="Proteomes" id="UP000467240">
    <property type="component" value="Unassembled WGS sequence"/>
</dbReference>
<dbReference type="EMBL" id="WBJZ01000015">
    <property type="protein sequence ID" value="KAB1655380.1"/>
    <property type="molecule type" value="Genomic_DNA"/>
</dbReference>